<keyword evidence="4 10" id="KW-0812">Transmembrane</keyword>
<comment type="pathway">
    <text evidence="10">Lipid metabolism; phospholipid metabolism.</text>
</comment>
<organism evidence="11 12">
    <name type="scientific">Desulfurobacterium indicum</name>
    <dbReference type="NCBI Taxonomy" id="1914305"/>
    <lineage>
        <taxon>Bacteria</taxon>
        <taxon>Pseudomonadati</taxon>
        <taxon>Aquificota</taxon>
        <taxon>Aquificia</taxon>
        <taxon>Desulfurobacteriales</taxon>
        <taxon>Desulfurobacteriaceae</taxon>
        <taxon>Desulfurobacterium</taxon>
    </lineage>
</organism>
<comment type="similarity">
    <text evidence="10">Belongs to the PlsY family.</text>
</comment>
<keyword evidence="3 10" id="KW-0808">Transferase</keyword>
<evidence type="ECO:0000256" key="1">
    <source>
        <dbReference type="ARBA" id="ARBA00022475"/>
    </source>
</evidence>
<sequence length="198" mass="21142">MLKVLIVVLSFLSGSIPFGYIIGKLKGVDVRKHGSGNIGATNVSRVLGKKIGLLVLILDALKGAISVLIVKAVGLPLHYQLMAALFAVLGHCFSPFLRFKGGKGVATGIGAFTVISPINALLAVGIFIFIFAVTRYVSLSSITAVATYVIAFKYLVSPCPDHFFFVAVAGFVIIIKHYANIIRLIKGEEKKYGSEKVS</sequence>
<dbReference type="InterPro" id="IPR003811">
    <property type="entry name" value="G3P_acylTferase_PlsY"/>
</dbReference>
<protein>
    <recommendedName>
        <fullName evidence="10">Glycerol-3-phosphate acyltransferase</fullName>
    </recommendedName>
    <alternativeName>
        <fullName evidence="10">Acyl-PO4 G3P acyltransferase</fullName>
    </alternativeName>
    <alternativeName>
        <fullName evidence="10">Acyl-phosphate--glycerol-3-phosphate acyltransferase</fullName>
    </alternativeName>
    <alternativeName>
        <fullName evidence="10">G3P acyltransferase</fullName>
        <shortName evidence="10">GPAT</shortName>
        <ecNumber evidence="10">2.3.1.275</ecNumber>
    </alternativeName>
    <alternativeName>
        <fullName evidence="10">Lysophosphatidic acid synthase</fullName>
        <shortName evidence="10">LPA synthase</shortName>
    </alternativeName>
</protein>
<comment type="catalytic activity">
    <reaction evidence="10">
        <text>an acyl phosphate + sn-glycerol 3-phosphate = a 1-acyl-sn-glycero-3-phosphate + phosphate</text>
        <dbReference type="Rhea" id="RHEA:34075"/>
        <dbReference type="ChEBI" id="CHEBI:43474"/>
        <dbReference type="ChEBI" id="CHEBI:57597"/>
        <dbReference type="ChEBI" id="CHEBI:57970"/>
        <dbReference type="ChEBI" id="CHEBI:59918"/>
        <dbReference type="EC" id="2.3.1.275"/>
    </reaction>
</comment>
<dbReference type="AlphaFoldDB" id="A0A1R1MKQ0"/>
<accession>A0A1R1MKQ0</accession>
<comment type="function">
    <text evidence="10">Catalyzes the transfer of an acyl group from acyl-phosphate (acyl-PO(4)) to glycerol-3-phosphate (G3P) to form lysophosphatidic acid (LPA). This enzyme utilizes acyl-phosphate as fatty acyl donor, but not acyl-CoA or acyl-ACP.</text>
</comment>
<keyword evidence="12" id="KW-1185">Reference proteome</keyword>
<evidence type="ECO:0000256" key="8">
    <source>
        <dbReference type="ARBA" id="ARBA00023209"/>
    </source>
</evidence>
<feature type="transmembrane region" description="Helical" evidence="10">
    <location>
        <begin position="162"/>
        <end position="181"/>
    </location>
</feature>
<keyword evidence="9 10" id="KW-1208">Phospholipid metabolism</keyword>
<keyword evidence="2 10" id="KW-0444">Lipid biosynthesis</keyword>
<evidence type="ECO:0000256" key="10">
    <source>
        <dbReference type="HAMAP-Rule" id="MF_01043"/>
    </source>
</evidence>
<reference evidence="11 12" key="1">
    <citation type="submission" date="2016-10" db="EMBL/GenBank/DDBJ databases">
        <title>Genome sequence of a sulfur-reducing bacterium Desulfurobacterium indicum K6013.</title>
        <authorList>
            <person name="Cao J."/>
            <person name="Shao Z."/>
            <person name="Alain K."/>
            <person name="Jebbar M."/>
        </authorList>
    </citation>
    <scope>NUCLEOTIDE SEQUENCE [LARGE SCALE GENOMIC DNA]</scope>
    <source>
        <strain evidence="11 12">K6013</strain>
    </source>
</reference>
<comment type="subunit">
    <text evidence="10">Probably interacts with PlsX.</text>
</comment>
<feature type="transmembrane region" description="Helical" evidence="10">
    <location>
        <begin position="51"/>
        <end position="70"/>
    </location>
</feature>
<dbReference type="SMART" id="SM01207">
    <property type="entry name" value="G3P_acyltransf"/>
    <property type="match status" value="1"/>
</dbReference>
<dbReference type="HAMAP" id="MF_01043">
    <property type="entry name" value="PlsY"/>
    <property type="match status" value="1"/>
</dbReference>
<keyword evidence="5 10" id="KW-1133">Transmembrane helix</keyword>
<feature type="transmembrane region" description="Helical" evidence="10">
    <location>
        <begin position="77"/>
        <end position="97"/>
    </location>
</feature>
<dbReference type="STRING" id="1914305.BLW93_05760"/>
<comment type="caution">
    <text evidence="11">The sequence shown here is derived from an EMBL/GenBank/DDBJ whole genome shotgun (WGS) entry which is preliminary data.</text>
</comment>
<keyword evidence="1 10" id="KW-1003">Cell membrane</keyword>
<dbReference type="Proteomes" id="UP000187408">
    <property type="component" value="Unassembled WGS sequence"/>
</dbReference>
<feature type="transmembrane region" description="Helical" evidence="10">
    <location>
        <begin position="109"/>
        <end position="131"/>
    </location>
</feature>
<dbReference type="OrthoDB" id="9777124at2"/>
<evidence type="ECO:0000256" key="7">
    <source>
        <dbReference type="ARBA" id="ARBA00023136"/>
    </source>
</evidence>
<evidence type="ECO:0000256" key="6">
    <source>
        <dbReference type="ARBA" id="ARBA00023098"/>
    </source>
</evidence>
<keyword evidence="11" id="KW-0012">Acyltransferase</keyword>
<keyword evidence="8 10" id="KW-0594">Phospholipid biosynthesis</keyword>
<dbReference type="EC" id="2.3.1.275" evidence="10"/>
<name>A0A1R1MKQ0_9BACT</name>
<evidence type="ECO:0000256" key="5">
    <source>
        <dbReference type="ARBA" id="ARBA00022989"/>
    </source>
</evidence>
<comment type="subcellular location">
    <subcellularLocation>
        <location evidence="10">Cell membrane</location>
        <topology evidence="10">Multi-pass membrane protein</topology>
    </subcellularLocation>
</comment>
<evidence type="ECO:0000256" key="4">
    <source>
        <dbReference type="ARBA" id="ARBA00022692"/>
    </source>
</evidence>
<dbReference type="Pfam" id="PF02660">
    <property type="entry name" value="G3P_acyltransf"/>
    <property type="match status" value="1"/>
</dbReference>
<gene>
    <name evidence="10" type="primary">plsY</name>
    <name evidence="11" type="ORF">BLW93_05760</name>
</gene>
<dbReference type="GO" id="GO:0005886">
    <property type="term" value="C:plasma membrane"/>
    <property type="evidence" value="ECO:0007669"/>
    <property type="project" value="UniProtKB-SubCell"/>
</dbReference>
<dbReference type="PANTHER" id="PTHR30309">
    <property type="entry name" value="INNER MEMBRANE PROTEIN YGIH"/>
    <property type="match status" value="1"/>
</dbReference>
<feature type="transmembrane region" description="Helical" evidence="10">
    <location>
        <begin position="136"/>
        <end position="156"/>
    </location>
</feature>
<evidence type="ECO:0000313" key="12">
    <source>
        <dbReference type="Proteomes" id="UP000187408"/>
    </source>
</evidence>
<evidence type="ECO:0000313" key="11">
    <source>
        <dbReference type="EMBL" id="OMH40339.1"/>
    </source>
</evidence>
<evidence type="ECO:0000256" key="9">
    <source>
        <dbReference type="ARBA" id="ARBA00023264"/>
    </source>
</evidence>
<evidence type="ECO:0000256" key="3">
    <source>
        <dbReference type="ARBA" id="ARBA00022679"/>
    </source>
</evidence>
<keyword evidence="7 10" id="KW-0472">Membrane</keyword>
<keyword evidence="6 10" id="KW-0443">Lipid metabolism</keyword>
<dbReference type="GO" id="GO:0008654">
    <property type="term" value="P:phospholipid biosynthetic process"/>
    <property type="evidence" value="ECO:0007669"/>
    <property type="project" value="UniProtKB-UniRule"/>
</dbReference>
<dbReference type="EMBL" id="MOEN01000020">
    <property type="protein sequence ID" value="OMH40339.1"/>
    <property type="molecule type" value="Genomic_DNA"/>
</dbReference>
<dbReference type="PANTHER" id="PTHR30309:SF0">
    <property type="entry name" value="GLYCEROL-3-PHOSPHATE ACYLTRANSFERASE-RELATED"/>
    <property type="match status" value="1"/>
</dbReference>
<dbReference type="UniPathway" id="UPA00085"/>
<evidence type="ECO:0000256" key="2">
    <source>
        <dbReference type="ARBA" id="ARBA00022516"/>
    </source>
</evidence>
<dbReference type="NCBIfam" id="TIGR00023">
    <property type="entry name" value="glycerol-3-phosphate 1-O-acyltransferase PlsY"/>
    <property type="match status" value="1"/>
</dbReference>
<proteinExistence type="inferred from homology"/>
<dbReference type="GO" id="GO:0043772">
    <property type="term" value="F:acyl-phosphate glycerol-3-phosphate acyltransferase activity"/>
    <property type="evidence" value="ECO:0007669"/>
    <property type="project" value="UniProtKB-UniRule"/>
</dbReference>